<sequence>MDAEIRAAASGWADPTDAPRYLDNRDRYLGEDGTVDTAAITADLAAVLAQRPHLARVDGPRRPAPDPSQGQRQGGPSGVAEQIREAEARSDWATAISLKNQRLAEQDRTAAPRIP</sequence>
<dbReference type="Proteomes" id="UP000552097">
    <property type="component" value="Unassembled WGS sequence"/>
</dbReference>
<gene>
    <name evidence="2" type="ORF">F4560_000902</name>
</gene>
<evidence type="ECO:0000313" key="2">
    <source>
        <dbReference type="EMBL" id="MBB5801134.1"/>
    </source>
</evidence>
<name>A0A7W9LYR7_9PSEU</name>
<proteinExistence type="predicted"/>
<evidence type="ECO:0000313" key="3">
    <source>
        <dbReference type="Proteomes" id="UP000552097"/>
    </source>
</evidence>
<accession>A0A7W9LYR7</accession>
<dbReference type="AlphaFoldDB" id="A0A7W9LYR7"/>
<protein>
    <submittedName>
        <fullName evidence="2">Uncharacterized protein</fullName>
    </submittedName>
</protein>
<comment type="caution">
    <text evidence="2">The sequence shown here is derived from an EMBL/GenBank/DDBJ whole genome shotgun (WGS) entry which is preliminary data.</text>
</comment>
<keyword evidence="3" id="KW-1185">Reference proteome</keyword>
<evidence type="ECO:0000256" key="1">
    <source>
        <dbReference type="SAM" id="MobiDB-lite"/>
    </source>
</evidence>
<reference evidence="2 3" key="1">
    <citation type="submission" date="2020-08" db="EMBL/GenBank/DDBJ databases">
        <title>Sequencing the genomes of 1000 actinobacteria strains.</title>
        <authorList>
            <person name="Klenk H.-P."/>
        </authorList>
    </citation>
    <scope>NUCLEOTIDE SEQUENCE [LARGE SCALE GENOMIC DNA]</scope>
    <source>
        <strain evidence="2 3">DSM 45486</strain>
    </source>
</reference>
<feature type="compositionally biased region" description="Basic and acidic residues" evidence="1">
    <location>
        <begin position="55"/>
        <end position="64"/>
    </location>
</feature>
<organism evidence="2 3">
    <name type="scientific">Saccharothrix ecbatanensis</name>
    <dbReference type="NCBI Taxonomy" id="1105145"/>
    <lineage>
        <taxon>Bacteria</taxon>
        <taxon>Bacillati</taxon>
        <taxon>Actinomycetota</taxon>
        <taxon>Actinomycetes</taxon>
        <taxon>Pseudonocardiales</taxon>
        <taxon>Pseudonocardiaceae</taxon>
        <taxon>Saccharothrix</taxon>
    </lineage>
</organism>
<dbReference type="RefSeq" id="WP_184916555.1">
    <property type="nucleotide sequence ID" value="NZ_JACHMO010000001.1"/>
</dbReference>
<feature type="region of interest" description="Disordered" evidence="1">
    <location>
        <begin position="51"/>
        <end position="82"/>
    </location>
</feature>
<dbReference type="EMBL" id="JACHMO010000001">
    <property type="protein sequence ID" value="MBB5801134.1"/>
    <property type="molecule type" value="Genomic_DNA"/>
</dbReference>
<feature type="region of interest" description="Disordered" evidence="1">
    <location>
        <begin position="1"/>
        <end position="24"/>
    </location>
</feature>